<proteinExistence type="predicted"/>
<dbReference type="PhylomeDB" id="S7ZLW1"/>
<dbReference type="GO" id="GO:0072330">
    <property type="term" value="P:monocarboxylic acid biosynthetic process"/>
    <property type="evidence" value="ECO:0007669"/>
    <property type="project" value="UniProtKB-ARBA"/>
</dbReference>
<gene>
    <name evidence="3" type="ORF">PDE_04631</name>
</gene>
<dbReference type="InterPro" id="IPR029058">
    <property type="entry name" value="AB_hydrolase_fold"/>
</dbReference>
<evidence type="ECO:0000256" key="1">
    <source>
        <dbReference type="ARBA" id="ARBA00022801"/>
    </source>
</evidence>
<keyword evidence="4" id="KW-1185">Reference proteome</keyword>
<dbReference type="SUPFAM" id="SSF53474">
    <property type="entry name" value="alpha/beta-Hydrolases"/>
    <property type="match status" value="1"/>
</dbReference>
<reference evidence="3 4" key="1">
    <citation type="journal article" date="2013" name="PLoS ONE">
        <title>Genomic and secretomic analyses reveal unique features of the lignocellulolytic enzyme system of Penicillium decumbens.</title>
        <authorList>
            <person name="Liu G."/>
            <person name="Zhang L."/>
            <person name="Wei X."/>
            <person name="Zou G."/>
            <person name="Qin Y."/>
            <person name="Ma L."/>
            <person name="Li J."/>
            <person name="Zheng H."/>
            <person name="Wang S."/>
            <person name="Wang C."/>
            <person name="Xun L."/>
            <person name="Zhao G.-P."/>
            <person name="Zhou Z."/>
            <person name="Qu Y."/>
        </authorList>
    </citation>
    <scope>NUCLEOTIDE SEQUENCE [LARGE SCALE GENOMIC DNA]</scope>
    <source>
        <strain evidence="4">114-2 / CGMCC 5302</strain>
    </source>
</reference>
<dbReference type="Proteomes" id="UP000019376">
    <property type="component" value="Unassembled WGS sequence"/>
</dbReference>
<dbReference type="EMBL" id="KB644412">
    <property type="protein sequence ID" value="EPS29681.1"/>
    <property type="molecule type" value="Genomic_DNA"/>
</dbReference>
<evidence type="ECO:0000313" key="4">
    <source>
        <dbReference type="Proteomes" id="UP000019376"/>
    </source>
</evidence>
<dbReference type="GO" id="GO:0017000">
    <property type="term" value="P:antibiotic biosynthetic process"/>
    <property type="evidence" value="ECO:0007669"/>
    <property type="project" value="UniProtKB-ARBA"/>
</dbReference>
<dbReference type="PANTHER" id="PTHR48070">
    <property type="entry name" value="ESTERASE OVCA2"/>
    <property type="match status" value="1"/>
</dbReference>
<keyword evidence="1" id="KW-0378">Hydrolase</keyword>
<evidence type="ECO:0000259" key="2">
    <source>
        <dbReference type="Pfam" id="PF03959"/>
    </source>
</evidence>
<dbReference type="eggNOG" id="KOG2551">
    <property type="taxonomic scope" value="Eukaryota"/>
</dbReference>
<dbReference type="GO" id="GO:0005634">
    <property type="term" value="C:nucleus"/>
    <property type="evidence" value="ECO:0007669"/>
    <property type="project" value="TreeGrafter"/>
</dbReference>
<dbReference type="InterPro" id="IPR050593">
    <property type="entry name" value="LovG"/>
</dbReference>
<dbReference type="HOGENOM" id="CLU_051938_4_1_1"/>
<evidence type="ECO:0000313" key="3">
    <source>
        <dbReference type="EMBL" id="EPS29681.1"/>
    </source>
</evidence>
<organism evidence="3 4">
    <name type="scientific">Penicillium oxalicum (strain 114-2 / CGMCC 5302)</name>
    <name type="common">Penicillium decumbens</name>
    <dbReference type="NCBI Taxonomy" id="933388"/>
    <lineage>
        <taxon>Eukaryota</taxon>
        <taxon>Fungi</taxon>
        <taxon>Dikarya</taxon>
        <taxon>Ascomycota</taxon>
        <taxon>Pezizomycotina</taxon>
        <taxon>Eurotiomycetes</taxon>
        <taxon>Eurotiomycetidae</taxon>
        <taxon>Eurotiales</taxon>
        <taxon>Aspergillaceae</taxon>
        <taxon>Penicillium</taxon>
    </lineage>
</organism>
<dbReference type="STRING" id="933388.S7ZLW1"/>
<feature type="domain" description="Serine hydrolase" evidence="2">
    <location>
        <begin position="1"/>
        <end position="245"/>
    </location>
</feature>
<dbReference type="Pfam" id="PF03959">
    <property type="entry name" value="FSH1"/>
    <property type="match status" value="1"/>
</dbReference>
<name>S7ZLW1_PENO1</name>
<dbReference type="PANTHER" id="PTHR48070:SF7">
    <property type="entry name" value="SERINE HYDROLASE FSH DOMAIN-CONTAINING PROTEIN-RELATED"/>
    <property type="match status" value="1"/>
</dbReference>
<protein>
    <recommendedName>
        <fullName evidence="2">Serine hydrolase domain-containing protein</fullName>
    </recommendedName>
</protein>
<sequence length="259" mass="28155">MKVLCLHGKGTSGAIFRSQTSSFRAKLPDQSIEFDFLDGPCASSAAAGIDLFYDPPYYSWWQGDTVEDVRAAVANLNDYIARNGPYDAAMMFSQGCVLGSAALLLHHEETPHLPPPFRSAIFICGGPSMTILEELGFHVSAEARERDVASRNALAKQAGNAAILSQGTNRWSGLDSLTSGLSEEELRQEIECPFRVSIPTVHIYGSKDPRFSAGVHLSAVCDPSKRKSFDHEGGHEIPRNTRVSDMIVNLVQWALAEGA</sequence>
<dbReference type="GO" id="GO:0005737">
    <property type="term" value="C:cytoplasm"/>
    <property type="evidence" value="ECO:0007669"/>
    <property type="project" value="TreeGrafter"/>
</dbReference>
<dbReference type="GO" id="GO:0019748">
    <property type="term" value="P:secondary metabolic process"/>
    <property type="evidence" value="ECO:0007669"/>
    <property type="project" value="TreeGrafter"/>
</dbReference>
<dbReference type="InterPro" id="IPR005645">
    <property type="entry name" value="FSH-like_dom"/>
</dbReference>
<dbReference type="GO" id="GO:0016787">
    <property type="term" value="F:hydrolase activity"/>
    <property type="evidence" value="ECO:0007669"/>
    <property type="project" value="UniProtKB-KW"/>
</dbReference>
<dbReference type="OrthoDB" id="2094269at2759"/>
<accession>S7ZLW1</accession>
<dbReference type="AlphaFoldDB" id="S7ZLW1"/>
<dbReference type="Gene3D" id="3.40.50.1820">
    <property type="entry name" value="alpha/beta hydrolase"/>
    <property type="match status" value="1"/>
</dbReference>